<evidence type="ECO:0000256" key="6">
    <source>
        <dbReference type="ARBA" id="ARBA00023033"/>
    </source>
</evidence>
<sequence length="158" mass="17728">MNLYFFTVEFGMCKEDGNLKVYGAGLLSSIGELRHSLSPAAKVEPFDPDPVSTVPCLVTTFQNQYFYTDTFEEAKEKLRAYVSKIQRPFGVRYNPYTMSVEILSNAEKIAALVSELRGDLCIVRNALQKIHENDDDVDIENITSILTSALKTEDSTKS</sequence>
<protein>
    <submittedName>
        <fullName evidence="9">Tryptophan 5-hydroxylase 1-like 1</fullName>
    </submittedName>
</protein>
<gene>
    <name evidence="9" type="primary">Tph1-L1</name>
    <name evidence="9" type="ORF">Hamer_G024581</name>
</gene>
<keyword evidence="5 7" id="KW-0408">Iron</keyword>
<keyword evidence="6" id="KW-0503">Monooxygenase</keyword>
<feature type="binding site" evidence="7">
    <location>
        <position position="9"/>
    </location>
    <ligand>
        <name>Fe cation</name>
        <dbReference type="ChEBI" id="CHEBI:24875"/>
    </ligand>
</feature>
<dbReference type="PROSITE" id="PS51410">
    <property type="entry name" value="BH4_AAA_HYDROXYL_2"/>
    <property type="match status" value="1"/>
</dbReference>
<dbReference type="PRINTS" id="PR00372">
    <property type="entry name" value="FYWHYDRXLASE"/>
</dbReference>
<dbReference type="GO" id="GO:0009072">
    <property type="term" value="P:aromatic amino acid metabolic process"/>
    <property type="evidence" value="ECO:0007669"/>
    <property type="project" value="InterPro"/>
</dbReference>
<dbReference type="AlphaFoldDB" id="A0A8J5K1N8"/>
<dbReference type="PANTHER" id="PTHR11473">
    <property type="entry name" value="AROMATIC AMINO ACID HYDROXYLASE"/>
    <property type="match status" value="1"/>
</dbReference>
<dbReference type="Gene3D" id="1.10.800.10">
    <property type="entry name" value="Aromatic amino acid hydroxylase"/>
    <property type="match status" value="1"/>
</dbReference>
<organism evidence="9 10">
    <name type="scientific">Homarus americanus</name>
    <name type="common">American lobster</name>
    <dbReference type="NCBI Taxonomy" id="6706"/>
    <lineage>
        <taxon>Eukaryota</taxon>
        <taxon>Metazoa</taxon>
        <taxon>Ecdysozoa</taxon>
        <taxon>Arthropoda</taxon>
        <taxon>Crustacea</taxon>
        <taxon>Multicrustacea</taxon>
        <taxon>Malacostraca</taxon>
        <taxon>Eumalacostraca</taxon>
        <taxon>Eucarida</taxon>
        <taxon>Decapoda</taxon>
        <taxon>Pleocyemata</taxon>
        <taxon>Astacidea</taxon>
        <taxon>Nephropoidea</taxon>
        <taxon>Nephropidae</taxon>
        <taxon>Homarus</taxon>
    </lineage>
</organism>
<accession>A0A8J5K1N8</accession>
<dbReference type="EMBL" id="JAHLQT010023602">
    <property type="protein sequence ID" value="KAG7165794.1"/>
    <property type="molecule type" value="Genomic_DNA"/>
</dbReference>
<dbReference type="InterPro" id="IPR019774">
    <property type="entry name" value="Aromatic-AA_hydroxylase_C"/>
</dbReference>
<feature type="domain" description="Biopterin-dependent aromatic amino acid hydroxylase family profile" evidence="8">
    <location>
        <begin position="1"/>
        <end position="131"/>
    </location>
</feature>
<name>A0A8J5K1N8_HOMAM</name>
<keyword evidence="10" id="KW-1185">Reference proteome</keyword>
<evidence type="ECO:0000256" key="4">
    <source>
        <dbReference type="ARBA" id="ARBA00023002"/>
    </source>
</evidence>
<evidence type="ECO:0000313" key="10">
    <source>
        <dbReference type="Proteomes" id="UP000747542"/>
    </source>
</evidence>
<evidence type="ECO:0000256" key="7">
    <source>
        <dbReference type="PIRSR" id="PIRSR601273-2"/>
    </source>
</evidence>
<evidence type="ECO:0000256" key="3">
    <source>
        <dbReference type="ARBA" id="ARBA00022723"/>
    </source>
</evidence>
<evidence type="ECO:0000259" key="8">
    <source>
        <dbReference type="PROSITE" id="PS51410"/>
    </source>
</evidence>
<keyword evidence="4" id="KW-0560">Oxidoreductase</keyword>
<dbReference type="SUPFAM" id="SSF56534">
    <property type="entry name" value="Aromatic aminoacid monoxygenases, catalytic and oligomerization domains"/>
    <property type="match status" value="1"/>
</dbReference>
<dbReference type="Pfam" id="PF00351">
    <property type="entry name" value="Biopterin_H"/>
    <property type="match status" value="1"/>
</dbReference>
<evidence type="ECO:0000256" key="2">
    <source>
        <dbReference type="ARBA" id="ARBA00009712"/>
    </source>
</evidence>
<comment type="caution">
    <text evidence="9">The sequence shown here is derived from an EMBL/GenBank/DDBJ whole genome shotgun (WGS) entry which is preliminary data.</text>
</comment>
<comment type="cofactor">
    <cofactor evidence="1 7">
        <name>Fe(2+)</name>
        <dbReference type="ChEBI" id="CHEBI:29033"/>
    </cofactor>
</comment>
<dbReference type="InterPro" id="IPR001273">
    <property type="entry name" value="ArAA_hydroxylase"/>
</dbReference>
<evidence type="ECO:0000256" key="5">
    <source>
        <dbReference type="ARBA" id="ARBA00023004"/>
    </source>
</evidence>
<dbReference type="GO" id="GO:0005506">
    <property type="term" value="F:iron ion binding"/>
    <property type="evidence" value="ECO:0007669"/>
    <property type="project" value="InterPro"/>
</dbReference>
<comment type="similarity">
    <text evidence="2">Belongs to the biopterin-dependent aromatic amino acid hydroxylase family.</text>
</comment>
<dbReference type="GO" id="GO:0043005">
    <property type="term" value="C:neuron projection"/>
    <property type="evidence" value="ECO:0007669"/>
    <property type="project" value="TreeGrafter"/>
</dbReference>
<keyword evidence="3 7" id="KW-0479">Metal-binding</keyword>
<dbReference type="PANTHER" id="PTHR11473:SF16">
    <property type="entry name" value="TRYPTOPHAN 5-HYDROXYLASE 2"/>
    <property type="match status" value="1"/>
</dbReference>
<dbReference type="Proteomes" id="UP000747542">
    <property type="component" value="Unassembled WGS sequence"/>
</dbReference>
<dbReference type="InterPro" id="IPR036951">
    <property type="entry name" value="ArAA_hydroxylase_sf"/>
</dbReference>
<reference evidence="9" key="1">
    <citation type="journal article" date="2021" name="Sci. Adv.">
        <title>The American lobster genome reveals insights on longevity, neural, and immune adaptations.</title>
        <authorList>
            <person name="Polinski J.M."/>
            <person name="Zimin A.V."/>
            <person name="Clark K.F."/>
            <person name="Kohn A.B."/>
            <person name="Sadowski N."/>
            <person name="Timp W."/>
            <person name="Ptitsyn A."/>
            <person name="Khanna P."/>
            <person name="Romanova D.Y."/>
            <person name="Williams P."/>
            <person name="Greenwood S.J."/>
            <person name="Moroz L.L."/>
            <person name="Walt D.R."/>
            <person name="Bodnar A.G."/>
        </authorList>
    </citation>
    <scope>NUCLEOTIDE SEQUENCE</scope>
    <source>
        <strain evidence="9">GMGI-L3</strain>
    </source>
</reference>
<evidence type="ECO:0000313" key="9">
    <source>
        <dbReference type="EMBL" id="KAG7165794.1"/>
    </source>
</evidence>
<proteinExistence type="inferred from homology"/>
<dbReference type="InterPro" id="IPR036329">
    <property type="entry name" value="Aro-AA_hydroxylase_C_sf"/>
</dbReference>
<evidence type="ECO:0000256" key="1">
    <source>
        <dbReference type="ARBA" id="ARBA00001954"/>
    </source>
</evidence>
<dbReference type="GO" id="GO:0004510">
    <property type="term" value="F:tryptophan 5-monooxygenase activity"/>
    <property type="evidence" value="ECO:0007669"/>
    <property type="project" value="TreeGrafter"/>
</dbReference>